<evidence type="ECO:0000256" key="10">
    <source>
        <dbReference type="SAM" id="SignalP"/>
    </source>
</evidence>
<dbReference type="EMBL" id="JBGBPQ010000021">
    <property type="protein sequence ID" value="KAL1503909.1"/>
    <property type="molecule type" value="Genomic_DNA"/>
</dbReference>
<evidence type="ECO:0000256" key="8">
    <source>
        <dbReference type="SAM" id="Coils"/>
    </source>
</evidence>
<name>A0AB34IP64_PRYPA</name>
<gene>
    <name evidence="12" type="ORF">AB1Y20_012348</name>
    <name evidence="13" type="ORF">AB1Y20_012370</name>
</gene>
<feature type="coiled-coil region" evidence="8">
    <location>
        <begin position="46"/>
        <end position="73"/>
    </location>
</feature>
<evidence type="ECO:0000313" key="14">
    <source>
        <dbReference type="Proteomes" id="UP001515480"/>
    </source>
</evidence>
<keyword evidence="7 9" id="KW-0472">Membrane</keyword>
<protein>
    <recommendedName>
        <fullName evidence="11">SLC41A/MgtE integral membrane domain-containing protein</fullName>
    </recommendedName>
</protein>
<feature type="transmembrane region" description="Helical" evidence="9">
    <location>
        <begin position="160"/>
        <end position="181"/>
    </location>
</feature>
<keyword evidence="3" id="KW-0813">Transport</keyword>
<keyword evidence="14" id="KW-1185">Reference proteome</keyword>
<evidence type="ECO:0000259" key="11">
    <source>
        <dbReference type="Pfam" id="PF01769"/>
    </source>
</evidence>
<evidence type="ECO:0000256" key="3">
    <source>
        <dbReference type="ARBA" id="ARBA00022448"/>
    </source>
</evidence>
<evidence type="ECO:0000313" key="12">
    <source>
        <dbReference type="EMBL" id="KAL1503885.1"/>
    </source>
</evidence>
<dbReference type="SUPFAM" id="SSF161093">
    <property type="entry name" value="MgtE membrane domain-like"/>
    <property type="match status" value="1"/>
</dbReference>
<feature type="signal peptide" evidence="10">
    <location>
        <begin position="1"/>
        <end position="19"/>
    </location>
</feature>
<accession>A0AB34IP64</accession>
<keyword evidence="5" id="KW-0460">Magnesium</keyword>
<dbReference type="PANTHER" id="PTHR41394:SF5">
    <property type="entry name" value="SLC41A_MGTE INTEGRAL MEMBRANE DOMAIN-CONTAINING PROTEIN"/>
    <property type="match status" value="1"/>
</dbReference>
<evidence type="ECO:0000256" key="4">
    <source>
        <dbReference type="ARBA" id="ARBA00022692"/>
    </source>
</evidence>
<evidence type="ECO:0000256" key="1">
    <source>
        <dbReference type="ARBA" id="ARBA00004141"/>
    </source>
</evidence>
<feature type="domain" description="SLC41A/MgtE integral membrane" evidence="11">
    <location>
        <begin position="125"/>
        <end position="245"/>
    </location>
</feature>
<keyword evidence="4 9" id="KW-0812">Transmembrane</keyword>
<feature type="chain" id="PRO_5044172777" description="SLC41A/MgtE integral membrane domain-containing protein" evidence="10">
    <location>
        <begin position="20"/>
        <end position="276"/>
    </location>
</feature>
<feature type="transmembrane region" description="Helical" evidence="9">
    <location>
        <begin position="238"/>
        <end position="266"/>
    </location>
</feature>
<keyword evidence="10" id="KW-0732">Signal</keyword>
<evidence type="ECO:0000313" key="13">
    <source>
        <dbReference type="EMBL" id="KAL1503909.1"/>
    </source>
</evidence>
<dbReference type="Gene3D" id="1.10.357.20">
    <property type="entry name" value="SLC41 divalent cation transporters, integral membrane domain"/>
    <property type="match status" value="1"/>
</dbReference>
<organism evidence="12 14">
    <name type="scientific">Prymnesium parvum</name>
    <name type="common">Toxic golden alga</name>
    <dbReference type="NCBI Taxonomy" id="97485"/>
    <lineage>
        <taxon>Eukaryota</taxon>
        <taxon>Haptista</taxon>
        <taxon>Haptophyta</taxon>
        <taxon>Prymnesiophyceae</taxon>
        <taxon>Prymnesiales</taxon>
        <taxon>Prymnesiaceae</taxon>
        <taxon>Prymnesium</taxon>
    </lineage>
</organism>
<reference evidence="12 14" key="1">
    <citation type="journal article" date="2024" name="Science">
        <title>Giant polyketide synthase enzymes in the biosynthesis of giant marine polyether toxins.</title>
        <authorList>
            <person name="Fallon T.R."/>
            <person name="Shende V.V."/>
            <person name="Wierzbicki I.H."/>
            <person name="Pendleton A.L."/>
            <person name="Watervoot N.F."/>
            <person name="Auber R.P."/>
            <person name="Gonzalez D.J."/>
            <person name="Wisecaver J.H."/>
            <person name="Moore B.S."/>
        </authorList>
    </citation>
    <scope>NUCLEOTIDE SEQUENCE [LARGE SCALE GENOMIC DNA]</scope>
    <source>
        <strain evidence="12 14">12B1</strain>
    </source>
</reference>
<feature type="transmembrane region" description="Helical" evidence="9">
    <location>
        <begin position="120"/>
        <end position="140"/>
    </location>
</feature>
<dbReference type="InterPro" id="IPR006667">
    <property type="entry name" value="SLC41_membr_dom"/>
</dbReference>
<evidence type="ECO:0000256" key="5">
    <source>
        <dbReference type="ARBA" id="ARBA00022842"/>
    </source>
</evidence>
<dbReference type="PANTHER" id="PTHR41394">
    <property type="entry name" value="MAGNESIUM TRANSPORTER MGTE"/>
    <property type="match status" value="1"/>
</dbReference>
<dbReference type="Pfam" id="PF01769">
    <property type="entry name" value="MgtE"/>
    <property type="match status" value="1"/>
</dbReference>
<proteinExistence type="inferred from homology"/>
<dbReference type="Proteomes" id="UP001515480">
    <property type="component" value="Unassembled WGS sequence"/>
</dbReference>
<dbReference type="InterPro" id="IPR036739">
    <property type="entry name" value="SLC41_membr_dom_sf"/>
</dbReference>
<evidence type="ECO:0000256" key="9">
    <source>
        <dbReference type="SAM" id="Phobius"/>
    </source>
</evidence>
<evidence type="ECO:0000256" key="2">
    <source>
        <dbReference type="ARBA" id="ARBA00009749"/>
    </source>
</evidence>
<evidence type="ECO:0000256" key="7">
    <source>
        <dbReference type="ARBA" id="ARBA00023136"/>
    </source>
</evidence>
<sequence length="276" mass="28810">MAAVCLSAALLALPPLPRALLSPLPPPPAKFPRAIRMCAPRAPEAATALLEENERLQARVAALEEQLGRTEGLCEVLDSGADFNDSLRSRAAWLLGLLVAQSASSFILEGAEELIHSHPVIVYFMTMLVGAGGNAGNQAAVRIIRGLATGEVNPSSERAFIASEVRMAGCLSLLVVAAGFLRVVAFDATPVDALAISLALFLIVGISVVLGTLLPLLLHRLRLDAAHASTSIQVVMDVLGVTIACLVTPVVYSMAASGAFALPALAAEWLPAELLR</sequence>
<feature type="transmembrane region" description="Helical" evidence="9">
    <location>
        <begin position="193"/>
        <end position="218"/>
    </location>
</feature>
<dbReference type="GO" id="GO:0016020">
    <property type="term" value="C:membrane"/>
    <property type="evidence" value="ECO:0007669"/>
    <property type="project" value="UniProtKB-SubCell"/>
</dbReference>
<comment type="subcellular location">
    <subcellularLocation>
        <location evidence="1">Membrane</location>
        <topology evidence="1">Multi-pass membrane protein</topology>
    </subcellularLocation>
</comment>
<dbReference type="GO" id="GO:0008324">
    <property type="term" value="F:monoatomic cation transmembrane transporter activity"/>
    <property type="evidence" value="ECO:0007669"/>
    <property type="project" value="InterPro"/>
</dbReference>
<dbReference type="EMBL" id="JBGBPQ010000021">
    <property type="protein sequence ID" value="KAL1503885.1"/>
    <property type="molecule type" value="Genomic_DNA"/>
</dbReference>
<comment type="caution">
    <text evidence="12">The sequence shown here is derived from an EMBL/GenBank/DDBJ whole genome shotgun (WGS) entry which is preliminary data.</text>
</comment>
<dbReference type="AlphaFoldDB" id="A0AB34IP64"/>
<comment type="similarity">
    <text evidence="2">Belongs to the SLC41A transporter family.</text>
</comment>
<keyword evidence="6 9" id="KW-1133">Transmembrane helix</keyword>
<evidence type="ECO:0000256" key="6">
    <source>
        <dbReference type="ARBA" id="ARBA00022989"/>
    </source>
</evidence>
<keyword evidence="8" id="KW-0175">Coiled coil</keyword>